<dbReference type="Proteomes" id="UP000504610">
    <property type="component" value="Chromosome 5"/>
</dbReference>
<dbReference type="GO" id="GO:0004674">
    <property type="term" value="F:protein serine/threonine kinase activity"/>
    <property type="evidence" value="ECO:0007669"/>
    <property type="project" value="UniProtKB-KW"/>
</dbReference>
<evidence type="ECO:0000256" key="9">
    <source>
        <dbReference type="ARBA" id="ARBA00037982"/>
    </source>
</evidence>
<proteinExistence type="inferred from homology"/>
<protein>
    <recommendedName>
        <fullName evidence="10">Wee1-like protein kinase</fullName>
        <ecNumber evidence="1">2.7.10.2</ecNumber>
    </recommendedName>
</protein>
<evidence type="ECO:0000256" key="7">
    <source>
        <dbReference type="ARBA" id="ARBA00022842"/>
    </source>
</evidence>
<evidence type="ECO:0000256" key="2">
    <source>
        <dbReference type="ARBA" id="ARBA00022679"/>
    </source>
</evidence>
<keyword evidence="6 11" id="KW-0067">ATP-binding</keyword>
<accession>A0A6J0NSD0</accession>
<dbReference type="AlphaFoldDB" id="A0A6J0NSD0"/>
<gene>
    <name evidence="15" type="primary">LOC108857831</name>
</gene>
<dbReference type="FunFam" id="1.10.510.10:FF:000531">
    <property type="entry name" value="Wee1-like protein kinase"/>
    <property type="match status" value="1"/>
</dbReference>
<dbReference type="InterPro" id="IPR011009">
    <property type="entry name" value="Kinase-like_dom_sf"/>
</dbReference>
<evidence type="ECO:0000256" key="11">
    <source>
        <dbReference type="PROSITE-ProRule" id="PRU10141"/>
    </source>
</evidence>
<dbReference type="RefSeq" id="XP_018487355.1">
    <property type="nucleotide sequence ID" value="XM_018631853.2"/>
</dbReference>
<reference evidence="15" key="2">
    <citation type="submission" date="2025-08" db="UniProtKB">
        <authorList>
            <consortium name="RefSeq"/>
        </authorList>
    </citation>
    <scope>IDENTIFICATION</scope>
    <source>
        <tissue evidence="15">Leaf</tissue>
    </source>
</reference>
<evidence type="ECO:0000256" key="5">
    <source>
        <dbReference type="ARBA" id="ARBA00022777"/>
    </source>
</evidence>
<dbReference type="FunFam" id="3.30.200.20:FF:000356">
    <property type="entry name" value="WEE protein kinase"/>
    <property type="match status" value="1"/>
</dbReference>
<dbReference type="PANTHER" id="PTHR11042:SF185">
    <property type="entry name" value="WEE1-LIKE PROTEIN KINASE"/>
    <property type="match status" value="1"/>
</dbReference>
<dbReference type="PROSITE" id="PS00107">
    <property type="entry name" value="PROTEIN_KINASE_ATP"/>
    <property type="match status" value="1"/>
</dbReference>
<feature type="binding site" evidence="11">
    <location>
        <position position="255"/>
    </location>
    <ligand>
        <name>ATP</name>
        <dbReference type="ChEBI" id="CHEBI:30616"/>
    </ligand>
</feature>
<comment type="similarity">
    <text evidence="9">Belongs to the protein kinase superfamily. Ser/Thr protein kinase family. GCN2 subfamily.</text>
</comment>
<organism evidence="14 15">
    <name type="scientific">Raphanus sativus</name>
    <name type="common">Radish</name>
    <name type="synonym">Raphanus raphanistrum var. sativus</name>
    <dbReference type="NCBI Taxonomy" id="3726"/>
    <lineage>
        <taxon>Eukaryota</taxon>
        <taxon>Viridiplantae</taxon>
        <taxon>Streptophyta</taxon>
        <taxon>Embryophyta</taxon>
        <taxon>Tracheophyta</taxon>
        <taxon>Spermatophyta</taxon>
        <taxon>Magnoliopsida</taxon>
        <taxon>eudicotyledons</taxon>
        <taxon>Gunneridae</taxon>
        <taxon>Pentapetalae</taxon>
        <taxon>rosids</taxon>
        <taxon>malvids</taxon>
        <taxon>Brassicales</taxon>
        <taxon>Brassicaceae</taxon>
        <taxon>Brassiceae</taxon>
        <taxon>Raphanus</taxon>
    </lineage>
</organism>
<evidence type="ECO:0000256" key="4">
    <source>
        <dbReference type="ARBA" id="ARBA00022741"/>
    </source>
</evidence>
<evidence type="ECO:0000313" key="15">
    <source>
        <dbReference type="RefSeq" id="XP_018487355.1"/>
    </source>
</evidence>
<dbReference type="InterPro" id="IPR000719">
    <property type="entry name" value="Prot_kinase_dom"/>
</dbReference>
<dbReference type="KEGG" id="rsz:108857831"/>
<keyword evidence="7" id="KW-0460">Magnesium</keyword>
<sequence length="475" mass="53659">MFEKEGRRVLAKRKTLCTIDTKKSGEMEGTLERHSLLQFGQLSNPAESSSSELRNELGSVDGGGGDCGEKSFILSQDFFCTPDYITPDNQNLMSGLDNSKDQSPCPRSPVKLNTVKSKRCRQDSFTARTSNSTWFSNHRVDEQENDTDEIMVDKIQANQTERTGYVSHTAVALRSRVMPPPCLRNPYVINESDTATDPFGYQRSKCASFLPASVGGDGLSRYLTDFHEIQQIGAGNFSRVFKVLKRIDGCLYAVKYSTRKLYLDSERRKAMMEVQALAALGFHENVVGYYNSWFENEQLYIQLELCDHSLSKKSSSLKISEREILVIMHQIAKALQFVHEKGVAHLDVKPDNIYIKNGVCKLGDFGCATRLDKSLPVEEGDARYMPQEILNENYENLDKVDIFSLGVTVYELIRGSPLTESRNQSLNIKDGKLPLLPGHSLQLQQLLKTMMDRDPTRRPSAREVMEHPMLDRIRG</sequence>
<keyword evidence="14" id="KW-1185">Reference proteome</keyword>
<evidence type="ECO:0000313" key="14">
    <source>
        <dbReference type="Proteomes" id="UP000504610"/>
    </source>
</evidence>
<evidence type="ECO:0000256" key="1">
    <source>
        <dbReference type="ARBA" id="ARBA00011903"/>
    </source>
</evidence>
<evidence type="ECO:0000256" key="12">
    <source>
        <dbReference type="RuleBase" id="RU000304"/>
    </source>
</evidence>
<keyword evidence="3" id="KW-0479">Metal-binding</keyword>
<dbReference type="EC" id="2.7.10.2" evidence="1"/>
<name>A0A6J0NSD0_RAPSA</name>
<dbReference type="InterPro" id="IPR017441">
    <property type="entry name" value="Protein_kinase_ATP_BS"/>
</dbReference>
<evidence type="ECO:0000259" key="13">
    <source>
        <dbReference type="PROSITE" id="PS50011"/>
    </source>
</evidence>
<keyword evidence="12" id="KW-0723">Serine/threonine-protein kinase</keyword>
<dbReference type="Gene3D" id="3.30.200.20">
    <property type="entry name" value="Phosphorylase Kinase, domain 1"/>
    <property type="match status" value="1"/>
</dbReference>
<keyword evidence="8" id="KW-0829">Tyrosine-protein kinase</keyword>
<keyword evidence="5" id="KW-0418">Kinase</keyword>
<dbReference type="PANTHER" id="PTHR11042">
    <property type="entry name" value="EUKARYOTIC TRANSLATION INITIATION FACTOR 2-ALPHA KINASE EIF2-ALPHA KINASE -RELATED"/>
    <property type="match status" value="1"/>
</dbReference>
<dbReference type="SUPFAM" id="SSF56112">
    <property type="entry name" value="Protein kinase-like (PK-like)"/>
    <property type="match status" value="1"/>
</dbReference>
<reference evidence="14" key="1">
    <citation type="journal article" date="2019" name="Database">
        <title>The radish genome database (RadishGD): an integrated information resource for radish genomics.</title>
        <authorList>
            <person name="Yu H.J."/>
            <person name="Baek S."/>
            <person name="Lee Y.J."/>
            <person name="Cho A."/>
            <person name="Mun J.H."/>
        </authorList>
    </citation>
    <scope>NUCLEOTIDE SEQUENCE [LARGE SCALE GENOMIC DNA]</scope>
    <source>
        <strain evidence="14">cv. WK10039</strain>
    </source>
</reference>
<keyword evidence="4 11" id="KW-0547">Nucleotide-binding</keyword>
<dbReference type="OrthoDB" id="5337378at2759"/>
<feature type="domain" description="Protein kinase" evidence="13">
    <location>
        <begin position="226"/>
        <end position="470"/>
    </location>
</feature>
<evidence type="ECO:0000256" key="10">
    <source>
        <dbReference type="ARBA" id="ARBA00067836"/>
    </source>
</evidence>
<evidence type="ECO:0000256" key="8">
    <source>
        <dbReference type="ARBA" id="ARBA00023137"/>
    </source>
</evidence>
<dbReference type="Gene3D" id="1.10.510.10">
    <property type="entry name" value="Transferase(Phosphotransferase) domain 1"/>
    <property type="match status" value="1"/>
</dbReference>
<evidence type="ECO:0000256" key="3">
    <source>
        <dbReference type="ARBA" id="ARBA00022723"/>
    </source>
</evidence>
<dbReference type="GO" id="GO:0005524">
    <property type="term" value="F:ATP binding"/>
    <property type="evidence" value="ECO:0007669"/>
    <property type="project" value="UniProtKB-UniRule"/>
</dbReference>
<dbReference type="InterPro" id="IPR050339">
    <property type="entry name" value="CC_SR_Kinase"/>
</dbReference>
<dbReference type="GO" id="GO:0046872">
    <property type="term" value="F:metal ion binding"/>
    <property type="evidence" value="ECO:0007669"/>
    <property type="project" value="UniProtKB-KW"/>
</dbReference>
<dbReference type="PROSITE" id="PS50011">
    <property type="entry name" value="PROTEIN_KINASE_DOM"/>
    <property type="match status" value="1"/>
</dbReference>
<keyword evidence="2" id="KW-0808">Transferase</keyword>
<dbReference type="GO" id="GO:0004715">
    <property type="term" value="F:non-membrane spanning protein tyrosine kinase activity"/>
    <property type="evidence" value="ECO:0007669"/>
    <property type="project" value="UniProtKB-EC"/>
</dbReference>
<evidence type="ECO:0000256" key="6">
    <source>
        <dbReference type="ARBA" id="ARBA00022840"/>
    </source>
</evidence>
<dbReference type="GO" id="GO:0005737">
    <property type="term" value="C:cytoplasm"/>
    <property type="evidence" value="ECO:0007669"/>
    <property type="project" value="TreeGrafter"/>
</dbReference>
<dbReference type="GO" id="GO:0005634">
    <property type="term" value="C:nucleus"/>
    <property type="evidence" value="ECO:0007669"/>
    <property type="project" value="TreeGrafter"/>
</dbReference>
<dbReference type="Pfam" id="PF00069">
    <property type="entry name" value="Pkinase"/>
    <property type="match status" value="1"/>
</dbReference>
<dbReference type="GeneID" id="108857831"/>
<dbReference type="PROSITE" id="PS00108">
    <property type="entry name" value="PROTEIN_KINASE_ST"/>
    <property type="match status" value="1"/>
</dbReference>
<dbReference type="InterPro" id="IPR008271">
    <property type="entry name" value="Ser/Thr_kinase_AS"/>
</dbReference>
<dbReference type="SMART" id="SM00220">
    <property type="entry name" value="S_TKc"/>
    <property type="match status" value="1"/>
</dbReference>